<keyword evidence="3" id="KW-1185">Reference proteome</keyword>
<gene>
    <name evidence="2" type="ORF">SAMN04488135_1127</name>
</gene>
<feature type="transmembrane region" description="Helical" evidence="1">
    <location>
        <begin position="77"/>
        <end position="102"/>
    </location>
</feature>
<feature type="transmembrane region" description="Helical" evidence="1">
    <location>
        <begin position="122"/>
        <end position="145"/>
    </location>
</feature>
<name>A0A1M5Z361_9BURK</name>
<dbReference type="EMBL" id="FQXE01000012">
    <property type="protein sequence ID" value="SHI18564.1"/>
    <property type="molecule type" value="Genomic_DNA"/>
</dbReference>
<keyword evidence="1" id="KW-0472">Membrane</keyword>
<dbReference type="Proteomes" id="UP000184226">
    <property type="component" value="Unassembled WGS sequence"/>
</dbReference>
<keyword evidence="1" id="KW-1133">Transmembrane helix</keyword>
<reference evidence="2 3" key="1">
    <citation type="submission" date="2016-11" db="EMBL/GenBank/DDBJ databases">
        <authorList>
            <person name="Jaros S."/>
            <person name="Januszkiewicz K."/>
            <person name="Wedrychowicz H."/>
        </authorList>
    </citation>
    <scope>NUCLEOTIDE SEQUENCE [LARGE SCALE GENOMIC DNA]</scope>
    <source>
        <strain evidence="2 3">CGMCC 1.10190</strain>
    </source>
</reference>
<dbReference type="RefSeq" id="WP_073106136.1">
    <property type="nucleotide sequence ID" value="NZ_FQXE01000012.1"/>
</dbReference>
<organism evidence="2 3">
    <name type="scientific">Pollutimonas bauzanensis</name>
    <dbReference type="NCBI Taxonomy" id="658167"/>
    <lineage>
        <taxon>Bacteria</taxon>
        <taxon>Pseudomonadati</taxon>
        <taxon>Pseudomonadota</taxon>
        <taxon>Betaproteobacteria</taxon>
        <taxon>Burkholderiales</taxon>
        <taxon>Alcaligenaceae</taxon>
        <taxon>Pollutimonas</taxon>
    </lineage>
</organism>
<feature type="transmembrane region" description="Helical" evidence="1">
    <location>
        <begin position="47"/>
        <end position="65"/>
    </location>
</feature>
<dbReference type="OrthoDB" id="1453741at2"/>
<evidence type="ECO:0008006" key="4">
    <source>
        <dbReference type="Google" id="ProtNLM"/>
    </source>
</evidence>
<accession>A0A1M5Z361</accession>
<sequence>MRLLQLGTTLLFALALVPGGAHLLELLSKMALGRHSYLTVQQIYRGWNLLGAVLIAALCAGLALTAMSRRQKAPFRLALAGSALLAATLGIFFIWIFPVNIATSNWTVETGNWMELRRQWEYSHALNAVITFAALACITSSCLAWNEERR</sequence>
<evidence type="ECO:0000256" key="1">
    <source>
        <dbReference type="SAM" id="Phobius"/>
    </source>
</evidence>
<dbReference type="AlphaFoldDB" id="A0A1M5Z361"/>
<proteinExistence type="predicted"/>
<evidence type="ECO:0000313" key="2">
    <source>
        <dbReference type="EMBL" id="SHI18564.1"/>
    </source>
</evidence>
<keyword evidence="1" id="KW-0812">Transmembrane</keyword>
<evidence type="ECO:0000313" key="3">
    <source>
        <dbReference type="Proteomes" id="UP000184226"/>
    </source>
</evidence>
<protein>
    <recommendedName>
        <fullName evidence="4">DUF1772 domain-containing protein</fullName>
    </recommendedName>
</protein>